<accession>A0A645BQF8</accession>
<dbReference type="PANTHER" id="PTHR33885:SF3">
    <property type="entry name" value="PHAGE SHOCK PROTEIN C"/>
    <property type="match status" value="1"/>
</dbReference>
<evidence type="ECO:0000256" key="1">
    <source>
        <dbReference type="ARBA" id="ARBA00004162"/>
    </source>
</evidence>
<feature type="transmembrane region" description="Helical" evidence="6">
    <location>
        <begin position="30"/>
        <end position="56"/>
    </location>
</feature>
<dbReference type="InterPro" id="IPR007168">
    <property type="entry name" value="Phageshock_PspC_N"/>
</dbReference>
<evidence type="ECO:0000256" key="4">
    <source>
        <dbReference type="ARBA" id="ARBA00022989"/>
    </source>
</evidence>
<keyword evidence="4 6" id="KW-1133">Transmembrane helix</keyword>
<feature type="domain" description="Phage shock protein PspC N-terminal" evidence="7">
    <location>
        <begin position="2"/>
        <end position="59"/>
    </location>
</feature>
<keyword evidence="3 6" id="KW-0812">Transmembrane</keyword>
<proteinExistence type="predicted"/>
<evidence type="ECO:0000256" key="2">
    <source>
        <dbReference type="ARBA" id="ARBA00022475"/>
    </source>
</evidence>
<dbReference type="GO" id="GO:0005886">
    <property type="term" value="C:plasma membrane"/>
    <property type="evidence" value="ECO:0007669"/>
    <property type="project" value="UniProtKB-SubCell"/>
</dbReference>
<keyword evidence="2" id="KW-1003">Cell membrane</keyword>
<comment type="caution">
    <text evidence="8">The sequence shown here is derived from an EMBL/GenBank/DDBJ whole genome shotgun (WGS) entry which is preliminary data.</text>
</comment>
<dbReference type="Pfam" id="PF04024">
    <property type="entry name" value="PspC"/>
    <property type="match status" value="1"/>
</dbReference>
<gene>
    <name evidence="8" type="ORF">SDC9_114540</name>
</gene>
<reference evidence="8" key="1">
    <citation type="submission" date="2019-08" db="EMBL/GenBank/DDBJ databases">
        <authorList>
            <person name="Kucharzyk K."/>
            <person name="Murdoch R.W."/>
            <person name="Higgins S."/>
            <person name="Loffler F."/>
        </authorList>
    </citation>
    <scope>NUCLEOTIDE SEQUENCE</scope>
</reference>
<evidence type="ECO:0000259" key="7">
    <source>
        <dbReference type="Pfam" id="PF04024"/>
    </source>
</evidence>
<dbReference type="PANTHER" id="PTHR33885">
    <property type="entry name" value="PHAGE SHOCK PROTEIN C"/>
    <property type="match status" value="1"/>
</dbReference>
<protein>
    <recommendedName>
        <fullName evidence="7">Phage shock protein PspC N-terminal domain-containing protein</fullName>
    </recommendedName>
</protein>
<dbReference type="InterPro" id="IPR052027">
    <property type="entry name" value="PspC"/>
</dbReference>
<evidence type="ECO:0000256" key="3">
    <source>
        <dbReference type="ARBA" id="ARBA00022692"/>
    </source>
</evidence>
<dbReference type="AlphaFoldDB" id="A0A645BQF8"/>
<dbReference type="EMBL" id="VSSQ01021790">
    <property type="protein sequence ID" value="MPM67616.1"/>
    <property type="molecule type" value="Genomic_DNA"/>
</dbReference>
<evidence type="ECO:0000256" key="6">
    <source>
        <dbReference type="SAM" id="Phobius"/>
    </source>
</evidence>
<name>A0A645BQF8_9ZZZZ</name>
<keyword evidence="5 6" id="KW-0472">Membrane</keyword>
<comment type="subcellular location">
    <subcellularLocation>
        <location evidence="1">Cell membrane</location>
        <topology evidence="1">Single-pass membrane protein</topology>
    </subcellularLocation>
</comment>
<organism evidence="8">
    <name type="scientific">bioreactor metagenome</name>
    <dbReference type="NCBI Taxonomy" id="1076179"/>
    <lineage>
        <taxon>unclassified sequences</taxon>
        <taxon>metagenomes</taxon>
        <taxon>ecological metagenomes</taxon>
    </lineage>
</organism>
<evidence type="ECO:0000313" key="8">
    <source>
        <dbReference type="EMBL" id="MPM67616.1"/>
    </source>
</evidence>
<sequence>MKTWYRPRNNRVIAGVCAGIARKLGIGANWVRLAFILLIWLAGVPLWVYLIGWILMPNEP</sequence>
<evidence type="ECO:0000256" key="5">
    <source>
        <dbReference type="ARBA" id="ARBA00023136"/>
    </source>
</evidence>